<evidence type="ECO:0000313" key="4">
    <source>
        <dbReference type="Proteomes" id="UP001208186"/>
    </source>
</evidence>
<protein>
    <submittedName>
        <fullName evidence="3">Chemotaxis protein CheW</fullName>
    </submittedName>
</protein>
<dbReference type="GO" id="GO:0007165">
    <property type="term" value="P:signal transduction"/>
    <property type="evidence" value="ECO:0007669"/>
    <property type="project" value="InterPro"/>
</dbReference>
<name>A0AAE3ICT2_9EURY</name>
<keyword evidence="4" id="KW-1185">Reference proteome</keyword>
<sequence>MSEANKTQVLTFTLGDEDYCVPIDCVAEIVDGEQIRSLPETAPHVEGITDLRGETTTIINPADLLNVDAEALLTDGGQTQSRIIVLDSETLETETETGWLVSDVDEVTEVSDEVLDAESVGDSDLLRGLIKDDDGFTLWLDPHEFTA</sequence>
<proteinExistence type="predicted"/>
<organism evidence="3 5">
    <name type="scientific">Halapricum hydrolyticum</name>
    <dbReference type="NCBI Taxonomy" id="2979991"/>
    <lineage>
        <taxon>Archaea</taxon>
        <taxon>Methanobacteriati</taxon>
        <taxon>Methanobacteriota</taxon>
        <taxon>Stenosarchaea group</taxon>
        <taxon>Halobacteria</taxon>
        <taxon>Halobacteriales</taxon>
        <taxon>Haloarculaceae</taxon>
        <taxon>Halapricum</taxon>
    </lineage>
</organism>
<dbReference type="InterPro" id="IPR036061">
    <property type="entry name" value="CheW-like_dom_sf"/>
</dbReference>
<dbReference type="SUPFAM" id="SSF50341">
    <property type="entry name" value="CheW-like"/>
    <property type="match status" value="1"/>
</dbReference>
<feature type="domain" description="CheW-like" evidence="1">
    <location>
        <begin position="6"/>
        <end position="147"/>
    </location>
</feature>
<dbReference type="GO" id="GO:0005829">
    <property type="term" value="C:cytosol"/>
    <property type="evidence" value="ECO:0007669"/>
    <property type="project" value="TreeGrafter"/>
</dbReference>
<dbReference type="Proteomes" id="UP001208186">
    <property type="component" value="Unassembled WGS sequence"/>
</dbReference>
<dbReference type="GO" id="GO:0006935">
    <property type="term" value="P:chemotaxis"/>
    <property type="evidence" value="ECO:0007669"/>
    <property type="project" value="InterPro"/>
</dbReference>
<dbReference type="InterPro" id="IPR002545">
    <property type="entry name" value="CheW-lke_dom"/>
</dbReference>
<dbReference type="PANTHER" id="PTHR22617:SF23">
    <property type="entry name" value="CHEMOTAXIS PROTEIN CHEW"/>
    <property type="match status" value="1"/>
</dbReference>
<dbReference type="AlphaFoldDB" id="A0AAE3ICT2"/>
<dbReference type="Gene3D" id="2.40.50.180">
    <property type="entry name" value="CheA-289, Domain 4"/>
    <property type="match status" value="1"/>
</dbReference>
<dbReference type="SMART" id="SM00260">
    <property type="entry name" value="CheW"/>
    <property type="match status" value="1"/>
</dbReference>
<evidence type="ECO:0000313" key="2">
    <source>
        <dbReference type="EMBL" id="MCU4718704.1"/>
    </source>
</evidence>
<dbReference type="InterPro" id="IPR039315">
    <property type="entry name" value="CheW"/>
</dbReference>
<reference evidence="3" key="1">
    <citation type="submission" date="2023-02" db="EMBL/GenBank/DDBJ databases">
        <title>Enrichment on poylsaccharides allowed isolation of novel metabolic and taxonomic groups of Haloarchaea.</title>
        <authorList>
            <person name="Sorokin D.Y."/>
            <person name="Elcheninov A.G."/>
            <person name="Khizhniak T.V."/>
            <person name="Kolganova T.V."/>
            <person name="Kublanov I.V."/>
        </authorList>
    </citation>
    <scope>NUCLEOTIDE SEQUENCE</scope>
    <source>
        <strain evidence="2 4">HArc-curdl5-1</strain>
        <strain evidence="3">HArc-curdl7</strain>
    </source>
</reference>
<dbReference type="PROSITE" id="PS50851">
    <property type="entry name" value="CHEW"/>
    <property type="match status" value="1"/>
</dbReference>
<dbReference type="EMBL" id="JAOPKC010000014">
    <property type="protein sequence ID" value="MCU4718704.1"/>
    <property type="molecule type" value="Genomic_DNA"/>
</dbReference>
<accession>A0AAE3ICT2</accession>
<dbReference type="Gene3D" id="2.30.30.40">
    <property type="entry name" value="SH3 Domains"/>
    <property type="match status" value="1"/>
</dbReference>
<comment type="caution">
    <text evidence="3">The sequence shown here is derived from an EMBL/GenBank/DDBJ whole genome shotgun (WGS) entry which is preliminary data.</text>
</comment>
<evidence type="ECO:0000313" key="5">
    <source>
        <dbReference type="Proteomes" id="UP001209746"/>
    </source>
</evidence>
<dbReference type="EMBL" id="JAOPKD010000013">
    <property type="protein sequence ID" value="MCU4727691.1"/>
    <property type="molecule type" value="Genomic_DNA"/>
</dbReference>
<dbReference type="Proteomes" id="UP001209746">
    <property type="component" value="Unassembled WGS sequence"/>
</dbReference>
<dbReference type="PANTHER" id="PTHR22617">
    <property type="entry name" value="CHEMOTAXIS SENSOR HISTIDINE KINASE-RELATED"/>
    <property type="match status" value="1"/>
</dbReference>
<dbReference type="RefSeq" id="WP_315909458.1">
    <property type="nucleotide sequence ID" value="NZ_JAOPKC010000014.1"/>
</dbReference>
<evidence type="ECO:0000313" key="3">
    <source>
        <dbReference type="EMBL" id="MCU4727691.1"/>
    </source>
</evidence>
<evidence type="ECO:0000259" key="1">
    <source>
        <dbReference type="PROSITE" id="PS50851"/>
    </source>
</evidence>
<dbReference type="Pfam" id="PF01584">
    <property type="entry name" value="CheW"/>
    <property type="match status" value="1"/>
</dbReference>
<gene>
    <name evidence="3" type="ORF">OB914_12010</name>
    <name evidence="2" type="ORF">OB916_11590</name>
</gene>